<dbReference type="InterPro" id="IPR000873">
    <property type="entry name" value="AMP-dep_synth/lig_dom"/>
</dbReference>
<dbReference type="Pfam" id="PF23562">
    <property type="entry name" value="AMP-binding_C_3"/>
    <property type="match status" value="1"/>
</dbReference>
<dbReference type="Gene3D" id="3.40.630.30">
    <property type="match status" value="1"/>
</dbReference>
<sequence>MAQEFQSRIIELTDSAVSGSITADALIRLVNDIENQSPPKEIIHLFLELAHLPSVAKIITVAGLTDAWLKQICNFISESQYHVGSLLKQRADRYSDKTAFKMISGENVNERTYDQVWFDIIQVGKSIISFEQPEKVPVIGLLTYNQYRGALIDLACLSFGIRVIPIPLNSTSDHLNFILKQAEISHLFIGGKTGIQLWNDVQADHDIQVIALDASETLRGQISDWESFLDRGQDFHLQERLDLVPMDWSVSIMYTSGTTANPKGIIFNQVNIVSKRFARALALPEIGSQDTFLAYLPLFHTFGRYFELLGSLYWGATYVFAESPAFNSLLKDFKISQPTVFISIPKRWAQLYETIEEGGSLDAADKSVIKSKINELTGEQLKWGLSAAGYLDPDIFTFFQDHGIKLLSGYGMTEATGGITMTPPNDYIPDSVGKSLPGIDLQLNSDGELCLQGSYVTAGYFDDDDSSVFRDGWFHTGDIFEERDGHYFILDRKKDIYKNSRGQTIAPQKIENLFQDFDLVNSVFLVGDGREFNTVLIWPNHENSLIDFQIKSEQEIRDLYSAMILSVNNFLSPFERIINFAIIDRDFSESEGELTPKKTFKRKKVLTNFANIIEPMYDRNYVPIHKGSKEVRIPNWLLREIGALRTDLSWDDQCITIRGQSNQLKLKWDKTNIQLGDFLYSSELDVLDLGSVIQAPSLWLGNDAFTAFVGDVIFRLKEVEPYSGIKVSEKSINWDLNLPAAAMDSGKGNLLKNIHIALCKYLCNDDSFNDTLVEIVDGDREIWTGVILDTFLIYQAHPKQQFRLRLMEALAPLMSGNFLVAMMKNIHDTYRINNPAKAFSFNIARTNDEHYQGLISYLKNAHANIDSLNNKDLSFIQTLLLMVSDFGIKHPTRYIWARSELTWWQMSDVPKPIFSTAQKAYYALIKGFRAWVGPSSLLTVDRETGNEYSWSDVITFDENVRATHKTKILKAIQETPLIRESIFLFSSNFLIQLSDIPQNGIWITHLGSRHKKHVFRVLVRTQSLGTFNIVLNLNDGLDRDFLEEEVKWLITMGSGYKDLPLVETFGGYWPEHNLYTEEYIPVETLTTYLDRNREDILDETKMDRWQMRWLHFIWNGIQAYQEFWTRTGFQYVIQPPIPENLTIPQHDYVTGTRLISISGRKIIDSLGQYFLDLFTEYIEKTEEKYPGLKHMSDWEVIFTATIQALKIKKGRSVLEQLRKELTNRKLRKKFEQAGCTRDRITQYLHELDQFGVLTKPVVFASLRYERWLDLNVEATLKARASILQELYQDYELDKMLDEYPETRVRFFMMTCFKNMNQELTNAFQHIIQELREGDLSPYNIQERIQGIQTNLPVDEEEKFFLARMLFPHVDAADYVELISTSHGDMDSLNLVYQTEGKDGQIYKIRPPLLPKEIARFHTLLSDALLTGTFTSQHEFLLIFNASNRLAGGLYWKNMDPHRVHLEWVAIGDHYRGIALSKRLLYDYYERMRQRGIKVITVGFYLENFFFKQGFEINKRYGGLVKLL</sequence>
<keyword evidence="2" id="KW-0067">ATP-binding</keyword>
<evidence type="ECO:0000256" key="1">
    <source>
        <dbReference type="ARBA" id="ARBA00022741"/>
    </source>
</evidence>
<organism evidence="4">
    <name type="scientific">marine metagenome</name>
    <dbReference type="NCBI Taxonomy" id="408172"/>
    <lineage>
        <taxon>unclassified sequences</taxon>
        <taxon>metagenomes</taxon>
        <taxon>ecological metagenomes</taxon>
    </lineage>
</organism>
<dbReference type="GO" id="GO:0016747">
    <property type="term" value="F:acyltransferase activity, transferring groups other than amino-acyl groups"/>
    <property type="evidence" value="ECO:0007669"/>
    <property type="project" value="InterPro"/>
</dbReference>
<dbReference type="InterPro" id="IPR016181">
    <property type="entry name" value="Acyl_CoA_acyltransferase"/>
</dbReference>
<proteinExistence type="predicted"/>
<dbReference type="PANTHER" id="PTHR43272:SF33">
    <property type="entry name" value="AMP-BINDING DOMAIN-CONTAINING PROTEIN-RELATED"/>
    <property type="match status" value="1"/>
</dbReference>
<keyword evidence="1" id="KW-0547">Nucleotide-binding</keyword>
<protein>
    <recommendedName>
        <fullName evidence="3">N-acetyltransferase domain-containing protein</fullName>
    </recommendedName>
</protein>
<dbReference type="GO" id="GO:0004467">
    <property type="term" value="F:long-chain fatty acid-CoA ligase activity"/>
    <property type="evidence" value="ECO:0007669"/>
    <property type="project" value="TreeGrafter"/>
</dbReference>
<dbReference type="SUPFAM" id="SSF56801">
    <property type="entry name" value="Acetyl-CoA synthetase-like"/>
    <property type="match status" value="1"/>
</dbReference>
<accession>A0A381RSV1</accession>
<gene>
    <name evidence="4" type="ORF">METZ01_LOCUS47820</name>
</gene>
<dbReference type="PROSITE" id="PS51186">
    <property type="entry name" value="GNAT"/>
    <property type="match status" value="1"/>
</dbReference>
<dbReference type="Pfam" id="PF00501">
    <property type="entry name" value="AMP-binding"/>
    <property type="match status" value="1"/>
</dbReference>
<dbReference type="GO" id="GO:0005524">
    <property type="term" value="F:ATP binding"/>
    <property type="evidence" value="ECO:0007669"/>
    <property type="project" value="UniProtKB-KW"/>
</dbReference>
<name>A0A381RSV1_9ZZZZ</name>
<evidence type="ECO:0000313" key="4">
    <source>
        <dbReference type="EMBL" id="SUZ94966.1"/>
    </source>
</evidence>
<dbReference type="InterPro" id="IPR042099">
    <property type="entry name" value="ANL_N_sf"/>
</dbReference>
<evidence type="ECO:0000259" key="3">
    <source>
        <dbReference type="PROSITE" id="PS51186"/>
    </source>
</evidence>
<dbReference type="SUPFAM" id="SSF55729">
    <property type="entry name" value="Acyl-CoA N-acyltransferases (Nat)"/>
    <property type="match status" value="1"/>
</dbReference>
<dbReference type="GO" id="GO:0016020">
    <property type="term" value="C:membrane"/>
    <property type="evidence" value="ECO:0007669"/>
    <property type="project" value="TreeGrafter"/>
</dbReference>
<feature type="domain" description="N-acetyltransferase" evidence="3">
    <location>
        <begin position="1388"/>
        <end position="1523"/>
    </location>
</feature>
<dbReference type="PANTHER" id="PTHR43272">
    <property type="entry name" value="LONG-CHAIN-FATTY-ACID--COA LIGASE"/>
    <property type="match status" value="1"/>
</dbReference>
<dbReference type="EMBL" id="UINC01002282">
    <property type="protein sequence ID" value="SUZ94966.1"/>
    <property type="molecule type" value="Genomic_DNA"/>
</dbReference>
<dbReference type="InterPro" id="IPR000182">
    <property type="entry name" value="GNAT_dom"/>
</dbReference>
<evidence type="ECO:0000256" key="2">
    <source>
        <dbReference type="ARBA" id="ARBA00022840"/>
    </source>
</evidence>
<reference evidence="4" key="1">
    <citation type="submission" date="2018-05" db="EMBL/GenBank/DDBJ databases">
        <authorList>
            <person name="Lanie J.A."/>
            <person name="Ng W.-L."/>
            <person name="Kazmierczak K.M."/>
            <person name="Andrzejewski T.M."/>
            <person name="Davidsen T.M."/>
            <person name="Wayne K.J."/>
            <person name="Tettelin H."/>
            <person name="Glass J.I."/>
            <person name="Rusch D."/>
            <person name="Podicherti R."/>
            <person name="Tsui H.-C.T."/>
            <person name="Winkler M.E."/>
        </authorList>
    </citation>
    <scope>NUCLEOTIDE SEQUENCE</scope>
</reference>
<dbReference type="Gene3D" id="3.40.50.12780">
    <property type="entry name" value="N-terminal domain of ligase-like"/>
    <property type="match status" value="1"/>
</dbReference>